<evidence type="ECO:0000256" key="7">
    <source>
        <dbReference type="ARBA" id="ARBA00023134"/>
    </source>
</evidence>
<accession>A0A382BPH1</accession>
<keyword evidence="3" id="KW-1003">Cell membrane</keyword>
<dbReference type="NCBIfam" id="TIGR00064">
    <property type="entry name" value="ftsY"/>
    <property type="match status" value="1"/>
</dbReference>
<name>A0A382BPH1_9ZZZZ</name>
<organism evidence="11">
    <name type="scientific">marine metagenome</name>
    <dbReference type="NCBI Taxonomy" id="408172"/>
    <lineage>
        <taxon>unclassified sequences</taxon>
        <taxon>metagenomes</taxon>
        <taxon>ecological metagenomes</taxon>
    </lineage>
</organism>
<evidence type="ECO:0000256" key="6">
    <source>
        <dbReference type="ARBA" id="ARBA00022801"/>
    </source>
</evidence>
<dbReference type="GO" id="GO:0003924">
    <property type="term" value="F:GTPase activity"/>
    <property type="evidence" value="ECO:0007669"/>
    <property type="project" value="TreeGrafter"/>
</dbReference>
<dbReference type="AlphaFoldDB" id="A0A382BPH1"/>
<dbReference type="HAMAP" id="MF_00920">
    <property type="entry name" value="FtsY"/>
    <property type="match status" value="1"/>
</dbReference>
<dbReference type="Pfam" id="PF00448">
    <property type="entry name" value="SRP54"/>
    <property type="match status" value="1"/>
</dbReference>
<keyword evidence="5" id="KW-0547">Nucleotide-binding</keyword>
<keyword evidence="8" id="KW-0472">Membrane</keyword>
<evidence type="ECO:0000256" key="8">
    <source>
        <dbReference type="ARBA" id="ARBA00023136"/>
    </source>
</evidence>
<dbReference type="PANTHER" id="PTHR43134:SF1">
    <property type="entry name" value="SIGNAL RECOGNITION PARTICLE RECEPTOR SUBUNIT ALPHA"/>
    <property type="match status" value="1"/>
</dbReference>
<dbReference type="GO" id="GO:0006614">
    <property type="term" value="P:SRP-dependent cotranslational protein targeting to membrane"/>
    <property type="evidence" value="ECO:0007669"/>
    <property type="project" value="InterPro"/>
</dbReference>
<dbReference type="SUPFAM" id="SSF52540">
    <property type="entry name" value="P-loop containing nucleoside triphosphate hydrolases"/>
    <property type="match status" value="1"/>
</dbReference>
<keyword evidence="9" id="KW-0675">Receptor</keyword>
<dbReference type="InterPro" id="IPR004390">
    <property type="entry name" value="SR_rcpt_FtsY"/>
</dbReference>
<evidence type="ECO:0000256" key="3">
    <source>
        <dbReference type="ARBA" id="ARBA00022475"/>
    </source>
</evidence>
<dbReference type="SMART" id="SM00382">
    <property type="entry name" value="AAA"/>
    <property type="match status" value="1"/>
</dbReference>
<dbReference type="GO" id="GO:0005047">
    <property type="term" value="F:signal recognition particle binding"/>
    <property type="evidence" value="ECO:0007669"/>
    <property type="project" value="TreeGrafter"/>
</dbReference>
<evidence type="ECO:0000256" key="4">
    <source>
        <dbReference type="ARBA" id="ARBA00022490"/>
    </source>
</evidence>
<dbReference type="SUPFAM" id="SSF47364">
    <property type="entry name" value="Domain of the SRP/SRP receptor G-proteins"/>
    <property type="match status" value="1"/>
</dbReference>
<dbReference type="FunFam" id="3.40.50.300:FF:000053">
    <property type="entry name" value="Signal recognition particle receptor FtsY"/>
    <property type="match status" value="1"/>
</dbReference>
<dbReference type="InterPro" id="IPR000897">
    <property type="entry name" value="SRP54_GTPase_dom"/>
</dbReference>
<evidence type="ECO:0000313" key="11">
    <source>
        <dbReference type="EMBL" id="SVB15067.1"/>
    </source>
</evidence>
<keyword evidence="6" id="KW-0378">Hydrolase</keyword>
<dbReference type="InterPro" id="IPR036225">
    <property type="entry name" value="SRP/SRP_N"/>
</dbReference>
<dbReference type="EMBL" id="UINC01030525">
    <property type="protein sequence ID" value="SVB15067.1"/>
    <property type="molecule type" value="Genomic_DNA"/>
</dbReference>
<proteinExistence type="inferred from homology"/>
<dbReference type="InterPro" id="IPR013822">
    <property type="entry name" value="Signal_recog_particl_SRP54_hlx"/>
</dbReference>
<feature type="domain" description="SRP54-type proteins GTP-binding" evidence="10">
    <location>
        <begin position="274"/>
        <end position="287"/>
    </location>
</feature>
<keyword evidence="7" id="KW-0342">GTP-binding</keyword>
<evidence type="ECO:0000259" key="10">
    <source>
        <dbReference type="PROSITE" id="PS00300"/>
    </source>
</evidence>
<evidence type="ECO:0000256" key="5">
    <source>
        <dbReference type="ARBA" id="ARBA00022741"/>
    </source>
</evidence>
<dbReference type="Gene3D" id="1.20.120.140">
    <property type="entry name" value="Signal recognition particle SRP54, nucleotide-binding domain"/>
    <property type="match status" value="1"/>
</dbReference>
<evidence type="ECO:0000256" key="1">
    <source>
        <dbReference type="ARBA" id="ARBA00004413"/>
    </source>
</evidence>
<dbReference type="InterPro" id="IPR042101">
    <property type="entry name" value="SRP54_N_sf"/>
</dbReference>
<gene>
    <name evidence="11" type="ORF">METZ01_LOCUS167921</name>
</gene>
<comment type="subcellular location">
    <subcellularLocation>
        <location evidence="1">Cell membrane</location>
        <topology evidence="1">Peripheral membrane protein</topology>
        <orientation evidence="1">Cytoplasmic side</orientation>
    </subcellularLocation>
</comment>
<dbReference type="GO" id="GO:0005525">
    <property type="term" value="F:GTP binding"/>
    <property type="evidence" value="ECO:0007669"/>
    <property type="project" value="UniProtKB-KW"/>
</dbReference>
<dbReference type="PANTHER" id="PTHR43134">
    <property type="entry name" value="SIGNAL RECOGNITION PARTICLE RECEPTOR SUBUNIT ALPHA"/>
    <property type="match status" value="1"/>
</dbReference>
<comment type="similarity">
    <text evidence="2">Belongs to the GTP-binding SRP family.</text>
</comment>
<sequence length="309" mass="32660">MQSKTEKSLEPSRSRFFDRLTNLLSRGQADEAVWDEAEELMIGADVGVNTAINVLGRVRAKMQGEHGGSDMLAWLKTEILSVLQSVAGNDEAYDGPAPKPLVLLVVGVNGVGKTTTIAKLAHLFRDEGKSVVLAAADTFRAAAIEQLQLLGKGVGAEVIAHNNGGDPAAVAFDAFQAAQGRGSDILIVDTAGRLHTNSNLMEEMKKIGRVLSRADETAPHEVLLVLDASIGQNGFTQAREFADAIGCTGIVLTKLDGTSKGGVVLAIADQLRLPVRFIGTGEGMEDLAPFDPQKYVNALFGVNDQTTPG</sequence>
<dbReference type="SMART" id="SM00962">
    <property type="entry name" value="SRP54"/>
    <property type="match status" value="1"/>
</dbReference>
<dbReference type="PROSITE" id="PS00300">
    <property type="entry name" value="SRP54"/>
    <property type="match status" value="1"/>
</dbReference>
<dbReference type="GO" id="GO:0005886">
    <property type="term" value="C:plasma membrane"/>
    <property type="evidence" value="ECO:0007669"/>
    <property type="project" value="UniProtKB-SubCell"/>
</dbReference>
<dbReference type="GO" id="GO:0005737">
    <property type="term" value="C:cytoplasm"/>
    <property type="evidence" value="ECO:0007669"/>
    <property type="project" value="UniProtKB-ARBA"/>
</dbReference>
<evidence type="ECO:0000256" key="9">
    <source>
        <dbReference type="ARBA" id="ARBA00023170"/>
    </source>
</evidence>
<dbReference type="Gene3D" id="3.40.50.300">
    <property type="entry name" value="P-loop containing nucleotide triphosphate hydrolases"/>
    <property type="match status" value="1"/>
</dbReference>
<dbReference type="Pfam" id="PF02881">
    <property type="entry name" value="SRP54_N"/>
    <property type="match status" value="1"/>
</dbReference>
<reference evidence="11" key="1">
    <citation type="submission" date="2018-05" db="EMBL/GenBank/DDBJ databases">
        <authorList>
            <person name="Lanie J.A."/>
            <person name="Ng W.-L."/>
            <person name="Kazmierczak K.M."/>
            <person name="Andrzejewski T.M."/>
            <person name="Davidsen T.M."/>
            <person name="Wayne K.J."/>
            <person name="Tettelin H."/>
            <person name="Glass J.I."/>
            <person name="Rusch D."/>
            <person name="Podicherti R."/>
            <person name="Tsui H.-C.T."/>
            <person name="Winkler M.E."/>
        </authorList>
    </citation>
    <scope>NUCLEOTIDE SEQUENCE</scope>
</reference>
<evidence type="ECO:0000256" key="2">
    <source>
        <dbReference type="ARBA" id="ARBA00008531"/>
    </source>
</evidence>
<dbReference type="SMART" id="SM00963">
    <property type="entry name" value="SRP54_N"/>
    <property type="match status" value="1"/>
</dbReference>
<keyword evidence="4" id="KW-0963">Cytoplasm</keyword>
<dbReference type="InterPro" id="IPR003593">
    <property type="entry name" value="AAA+_ATPase"/>
</dbReference>
<protein>
    <recommendedName>
        <fullName evidence="10">SRP54-type proteins GTP-binding domain-containing protein</fullName>
    </recommendedName>
</protein>
<dbReference type="InterPro" id="IPR027417">
    <property type="entry name" value="P-loop_NTPase"/>
</dbReference>